<feature type="region of interest" description="Disordered" evidence="1">
    <location>
        <begin position="563"/>
        <end position="590"/>
    </location>
</feature>
<feature type="compositionally biased region" description="Basic residues" evidence="1">
    <location>
        <begin position="576"/>
        <end position="590"/>
    </location>
</feature>
<protein>
    <submittedName>
        <fullName evidence="2">ZYBA0S03-04588g1_1</fullName>
    </submittedName>
</protein>
<proteinExistence type="predicted"/>
<gene>
    <name evidence="2" type="ORF">BN860_04588g</name>
</gene>
<keyword evidence="3" id="KW-1185">Reference proteome</keyword>
<evidence type="ECO:0000313" key="3">
    <source>
        <dbReference type="Proteomes" id="UP000019375"/>
    </source>
</evidence>
<dbReference type="Gene3D" id="2.60.40.640">
    <property type="match status" value="1"/>
</dbReference>
<dbReference type="AlphaFoldDB" id="A0A8J2T4F0"/>
<organism evidence="2 3">
    <name type="scientific">Zygosaccharomyces bailii (strain CLIB 213 / ATCC 58445 / CBS 680 / BCRC 21525 / NBRC 1098 / NCYC 1416 / NRRL Y-2227)</name>
    <dbReference type="NCBI Taxonomy" id="1333698"/>
    <lineage>
        <taxon>Eukaryota</taxon>
        <taxon>Fungi</taxon>
        <taxon>Dikarya</taxon>
        <taxon>Ascomycota</taxon>
        <taxon>Saccharomycotina</taxon>
        <taxon>Saccharomycetes</taxon>
        <taxon>Saccharomycetales</taxon>
        <taxon>Saccharomycetaceae</taxon>
        <taxon>Zygosaccharomyces</taxon>
    </lineage>
</organism>
<evidence type="ECO:0000313" key="2">
    <source>
        <dbReference type="EMBL" id="CDF88902.1"/>
    </source>
</evidence>
<reference evidence="3" key="1">
    <citation type="journal article" date="2013" name="Genome Announc.">
        <title>Genome sequence of the food spoilage yeast Zygosaccharomyces bailii CLIB 213(T).</title>
        <authorList>
            <person name="Galeote V."/>
            <person name="Bigey F."/>
            <person name="Devillers H."/>
            <person name="Neuveglise C."/>
            <person name="Dequin S."/>
        </authorList>
    </citation>
    <scope>NUCLEOTIDE SEQUENCE [LARGE SCALE GENOMIC DNA]</scope>
    <source>
        <strain evidence="3">CLIB 213 / ATCC 58445 / CBS 680 / CCRC 21525 / NBRC 1098 / NCYC 1416 / NRRL Y-2227</strain>
    </source>
</reference>
<dbReference type="OrthoDB" id="4061472at2759"/>
<name>A0A8J2T4F0_ZYGB2</name>
<dbReference type="Proteomes" id="UP000019375">
    <property type="component" value="Unassembled WGS sequence"/>
</dbReference>
<accession>A0A8J2T4F0</accession>
<evidence type="ECO:0000256" key="1">
    <source>
        <dbReference type="SAM" id="MobiDB-lite"/>
    </source>
</evidence>
<dbReference type="EMBL" id="HG316456">
    <property type="protein sequence ID" value="CDF88902.1"/>
    <property type="molecule type" value="Genomic_DNA"/>
</dbReference>
<sequence length="590" mass="64716">MGICTETLKTLGLTSALTTGVANSVFTADSQTKRARSSSLPSILKISSHESASSGEEHEKRHKLVKLKNLKNGGTTVRNDSGQYEYYYDPLETGNNPYTTLCESADKGYSVELKMDSGKDKTVVMPDLPIQYCETTPSHRGSSTVHLFESSSTSALPNLAAAAEGITNGGVAVEGRVVIRMKNSGRPLRLQQQTVSLKCFVEEYACFVDTTKQRPSKQVKLVKDGERDFSYLLPFRELKLDLTHMVSGQYLAGGSTYELPFAFTLKPYEFPSSVRTYFGTTAYRVESVTKIGGSGSTGTIGTIGSNGSASSTGSTGSTGSGTCFLTDQLHLKRVLPITTNIKYESVQMQGEWNKELNYNVFLSNKMIELDSPFDLHFGLLRNAGSRLRLESVVVSLSQTVAIPCVNSRTAANLPTSYLKKNDVEIYKATDLGNKNAVNASTNAADAADAGEWLQSKRYGDSSQDALQLHKLNDLRVCCSSNQNSWIRPFYCELSAKCTDRARLKITHMLNLRLTVANAANSRGTPSGDSRLTYLTFKIPILLVDSDMTMNLWLPPYVPSLNPPSYEEATPSDSGAKSKRRDGHHHRRHHH</sequence>
<dbReference type="InterPro" id="IPR014752">
    <property type="entry name" value="Arrestin-like_C"/>
</dbReference>